<evidence type="ECO:0000256" key="2">
    <source>
        <dbReference type="ARBA" id="ARBA00007543"/>
    </source>
</evidence>
<accession>A0ABT8V9T1</accession>
<comment type="subcellular location">
    <subcellularLocation>
        <location evidence="1">Cell membrane</location>
        <topology evidence="1">Multi-pass membrane protein</topology>
    </subcellularLocation>
</comment>
<evidence type="ECO:0000256" key="3">
    <source>
        <dbReference type="ARBA" id="ARBA00022475"/>
    </source>
</evidence>
<proteinExistence type="inferred from homology"/>
<feature type="transmembrane region" description="Helical" evidence="7">
    <location>
        <begin position="235"/>
        <end position="254"/>
    </location>
</feature>
<evidence type="ECO:0000313" key="8">
    <source>
        <dbReference type="EMBL" id="MDO3677615.1"/>
    </source>
</evidence>
<keyword evidence="5 7" id="KW-1133">Transmembrane helix</keyword>
<sequence length="345" mass="38377">MSNVTIAILILWVFIFVYSILGSIDFGTGFWAMLFDSKKPPSNAAVIANRFLSPTWKVTNVFLVLLVVALVGFFPRSMYMLADVLVLPVGLVLLLLTIRSTFMVYAFAIRKFSRLLIIVSGLTGLLIPALLVSVLPVSLGGFVAVVNGVPRLEIAKLFTSPTEYAHLGFGLATELFLSAVFLADYSREAEDEHSYTIYRQLAVALGPATLGMAILTTVTMAPEASWIVEGFRREWLWFSLSVAAFTLGYSALFWKRRDGRVGSPRWTVTAVVLQYALASFAYGAAHMPYLIYPYLTVEQGFTNPTMFVSLLIGYAVSSVVLAPVFYWFWRLFLKDKRYLKPDGTS</sequence>
<keyword evidence="3" id="KW-1003">Cell membrane</keyword>
<feature type="transmembrane region" description="Helical" evidence="7">
    <location>
        <begin position="6"/>
        <end position="34"/>
    </location>
</feature>
<feature type="transmembrane region" description="Helical" evidence="7">
    <location>
        <begin position="115"/>
        <end position="144"/>
    </location>
</feature>
<dbReference type="InterPro" id="IPR003317">
    <property type="entry name" value="Cyt-d_oxidase_su2"/>
</dbReference>
<keyword evidence="6 7" id="KW-0472">Membrane</keyword>
<evidence type="ECO:0000256" key="6">
    <source>
        <dbReference type="ARBA" id="ARBA00023136"/>
    </source>
</evidence>
<dbReference type="GO" id="GO:0016491">
    <property type="term" value="F:oxidoreductase activity"/>
    <property type="evidence" value="ECO:0007669"/>
    <property type="project" value="UniProtKB-KW"/>
</dbReference>
<comment type="similarity">
    <text evidence="2">Belongs to the cytochrome ubiquinol oxidase subunit 2 family.</text>
</comment>
<evidence type="ECO:0000256" key="1">
    <source>
        <dbReference type="ARBA" id="ARBA00004651"/>
    </source>
</evidence>
<evidence type="ECO:0000256" key="7">
    <source>
        <dbReference type="SAM" id="Phobius"/>
    </source>
</evidence>
<organism evidence="8 9">
    <name type="scientific">Paenibacillus ehimensis</name>
    <dbReference type="NCBI Taxonomy" id="79264"/>
    <lineage>
        <taxon>Bacteria</taxon>
        <taxon>Bacillati</taxon>
        <taxon>Bacillota</taxon>
        <taxon>Bacilli</taxon>
        <taxon>Bacillales</taxon>
        <taxon>Paenibacillaceae</taxon>
        <taxon>Paenibacillus</taxon>
    </lineage>
</organism>
<protein>
    <submittedName>
        <fullName evidence="8">Cytochrome d ubiquinol oxidase subunit II</fullName>
        <ecNumber evidence="8">1.10.3.-</ecNumber>
    </submittedName>
</protein>
<feature type="transmembrane region" description="Helical" evidence="7">
    <location>
        <begin position="197"/>
        <end position="215"/>
    </location>
</feature>
<dbReference type="Pfam" id="PF02322">
    <property type="entry name" value="Cyt_bd_oxida_II"/>
    <property type="match status" value="1"/>
</dbReference>
<evidence type="ECO:0000256" key="5">
    <source>
        <dbReference type="ARBA" id="ARBA00022989"/>
    </source>
</evidence>
<evidence type="ECO:0000256" key="4">
    <source>
        <dbReference type="ARBA" id="ARBA00022692"/>
    </source>
</evidence>
<keyword evidence="4 7" id="KW-0812">Transmembrane</keyword>
<evidence type="ECO:0000313" key="9">
    <source>
        <dbReference type="Proteomes" id="UP001168883"/>
    </source>
</evidence>
<dbReference type="EC" id="1.10.3.-" evidence="8"/>
<gene>
    <name evidence="8" type="ORF">Q3C12_11445</name>
</gene>
<dbReference type="EMBL" id="JAUMKJ010000011">
    <property type="protein sequence ID" value="MDO3677615.1"/>
    <property type="molecule type" value="Genomic_DNA"/>
</dbReference>
<reference evidence="8" key="1">
    <citation type="submission" date="2023-07" db="EMBL/GenBank/DDBJ databases">
        <authorList>
            <person name="Aktuganov G."/>
            <person name="Boyko T."/>
            <person name="Delegan Y."/>
            <person name="Galimzianova N."/>
            <person name="Gilvanova E."/>
            <person name="Korobov V."/>
            <person name="Kuzmina L."/>
            <person name="Melentiev A."/>
            <person name="Milman P."/>
            <person name="Ryabova A."/>
            <person name="Stupak E."/>
            <person name="Yasakov T."/>
            <person name="Zharikova N."/>
            <person name="Zhurenko E."/>
        </authorList>
    </citation>
    <scope>NUCLEOTIDE SEQUENCE</scope>
    <source>
        <strain evidence="8">IB-739</strain>
    </source>
</reference>
<feature type="transmembrane region" description="Helical" evidence="7">
    <location>
        <begin position="86"/>
        <end position="108"/>
    </location>
</feature>
<name>A0ABT8V9T1_9BACL</name>
<comment type="caution">
    <text evidence="8">The sequence shown here is derived from an EMBL/GenBank/DDBJ whole genome shotgun (WGS) entry which is preliminary data.</text>
</comment>
<feature type="transmembrane region" description="Helical" evidence="7">
    <location>
        <begin position="55"/>
        <end position="74"/>
    </location>
</feature>
<keyword evidence="9" id="KW-1185">Reference proteome</keyword>
<feature type="transmembrane region" description="Helical" evidence="7">
    <location>
        <begin position="305"/>
        <end position="329"/>
    </location>
</feature>
<keyword evidence="8" id="KW-0560">Oxidoreductase</keyword>
<dbReference type="Proteomes" id="UP001168883">
    <property type="component" value="Unassembled WGS sequence"/>
</dbReference>